<dbReference type="Proteomes" id="UP000838756">
    <property type="component" value="Unassembled WGS sequence"/>
</dbReference>
<gene>
    <name evidence="1" type="primary">jg27098</name>
    <name evidence="1" type="ORF">PAEG_LOCUS6662</name>
</gene>
<evidence type="ECO:0000313" key="2">
    <source>
        <dbReference type="Proteomes" id="UP000838756"/>
    </source>
</evidence>
<dbReference type="InterPro" id="IPR008614">
    <property type="entry name" value="FIBP"/>
</dbReference>
<dbReference type="GO" id="GO:0005634">
    <property type="term" value="C:nucleus"/>
    <property type="evidence" value="ECO:0007669"/>
    <property type="project" value="TreeGrafter"/>
</dbReference>
<reference evidence="1" key="1">
    <citation type="submission" date="2022-03" db="EMBL/GenBank/DDBJ databases">
        <authorList>
            <person name="Lindestad O."/>
        </authorList>
    </citation>
    <scope>NUCLEOTIDE SEQUENCE</scope>
</reference>
<dbReference type="PANTHER" id="PTHR13223">
    <property type="entry name" value="ACIDIC FIBROBLAST GROWTH FACTOR INTRACELLULAR BINDING PROTEIN"/>
    <property type="match status" value="1"/>
</dbReference>
<dbReference type="EMBL" id="CAKXAJ010020255">
    <property type="protein sequence ID" value="CAH2220961.1"/>
    <property type="molecule type" value="Genomic_DNA"/>
</dbReference>
<dbReference type="AlphaFoldDB" id="A0A8S4QVX9"/>
<comment type="caution">
    <text evidence="1">The sequence shown here is derived from an EMBL/GenBank/DDBJ whole genome shotgun (WGS) entry which is preliminary data.</text>
</comment>
<accession>A0A8S4QVX9</accession>
<organism evidence="1 2">
    <name type="scientific">Pararge aegeria aegeria</name>
    <dbReference type="NCBI Taxonomy" id="348720"/>
    <lineage>
        <taxon>Eukaryota</taxon>
        <taxon>Metazoa</taxon>
        <taxon>Ecdysozoa</taxon>
        <taxon>Arthropoda</taxon>
        <taxon>Hexapoda</taxon>
        <taxon>Insecta</taxon>
        <taxon>Pterygota</taxon>
        <taxon>Neoptera</taxon>
        <taxon>Endopterygota</taxon>
        <taxon>Lepidoptera</taxon>
        <taxon>Glossata</taxon>
        <taxon>Ditrysia</taxon>
        <taxon>Papilionoidea</taxon>
        <taxon>Nymphalidae</taxon>
        <taxon>Satyrinae</taxon>
        <taxon>Satyrini</taxon>
        <taxon>Parargina</taxon>
        <taxon>Pararge</taxon>
    </lineage>
</organism>
<keyword evidence="2" id="KW-1185">Reference proteome</keyword>
<dbReference type="OrthoDB" id="16955at2759"/>
<dbReference type="PANTHER" id="PTHR13223:SF2">
    <property type="entry name" value="ACIDIC FIBROBLAST GROWTH FACTOR INTRACELLULAR-BINDING PROTEIN"/>
    <property type="match status" value="1"/>
</dbReference>
<evidence type="ECO:0000313" key="1">
    <source>
        <dbReference type="EMBL" id="CAH2220961.1"/>
    </source>
</evidence>
<proteinExistence type="predicted"/>
<sequence length="83" mass="9241">MYTEVDVFVSNFTLIDPEIYQLWVEGCSSSEAVSTLHQRSITQNTGATVELIASDVLDHYRYAIISMTNLLIPLGLIPAPYGF</sequence>
<name>A0A8S4QVX9_9NEOP</name>
<dbReference type="Pfam" id="PF05427">
    <property type="entry name" value="FIBP"/>
    <property type="match status" value="1"/>
</dbReference>
<protein>
    <submittedName>
        <fullName evidence="1">Jg27098 protein</fullName>
    </submittedName>
</protein>